<gene>
    <name evidence="2" type="ORF">CSUB01_05964</name>
</gene>
<evidence type="ECO:0000313" key="3">
    <source>
        <dbReference type="Proteomes" id="UP000027238"/>
    </source>
</evidence>
<comment type="caution">
    <text evidence="2">The sequence shown here is derived from an EMBL/GenBank/DDBJ whole genome shotgun (WGS) entry which is preliminary data.</text>
</comment>
<reference evidence="3" key="1">
    <citation type="journal article" date="2014" name="Genome Announc.">
        <title>Draft genome sequence of Colletotrichum sublineola, a destructive pathogen of cultivated sorghum.</title>
        <authorList>
            <person name="Baroncelli R."/>
            <person name="Sanz-Martin J.M."/>
            <person name="Rech G.E."/>
            <person name="Sukno S.A."/>
            <person name="Thon M.R."/>
        </authorList>
    </citation>
    <scope>NUCLEOTIDE SEQUENCE [LARGE SCALE GENOMIC DNA]</scope>
    <source>
        <strain evidence="3">TX430BB</strain>
    </source>
</reference>
<proteinExistence type="predicted"/>
<feature type="region of interest" description="Disordered" evidence="1">
    <location>
        <begin position="119"/>
        <end position="167"/>
    </location>
</feature>
<protein>
    <submittedName>
        <fullName evidence="2">Uncharacterized protein</fullName>
    </submittedName>
</protein>
<dbReference type="AlphaFoldDB" id="A0A066WVU0"/>
<dbReference type="HOGENOM" id="CLU_1229857_0_0_1"/>
<sequence length="225" mass="25376">MSGTFIDDTSTVFSAIQDARLQLDTIQKYFEVYKEKLNTDDEKDQDNSLNGQVDEFHNPKDNDGSAKGNDTTPLYTFTCPRGKCAREKGFTTKKNLQRHFRQRKPTSYFIEQVDVTRRKRDCQEAGMPGPKRARHEQPQMTMNHYPDSQHISNGSNESNNLDSTKADTSSCLGVPLPMPIDLSIPQPAAERAEFDPGFNVFTLGNNMVVNAPIFDIVNIPGWPVE</sequence>
<keyword evidence="3" id="KW-1185">Reference proteome</keyword>
<feature type="region of interest" description="Disordered" evidence="1">
    <location>
        <begin position="41"/>
        <end position="71"/>
    </location>
</feature>
<organism evidence="2 3">
    <name type="scientific">Colletotrichum sublineola</name>
    <name type="common">Sorghum anthracnose fungus</name>
    <dbReference type="NCBI Taxonomy" id="1173701"/>
    <lineage>
        <taxon>Eukaryota</taxon>
        <taxon>Fungi</taxon>
        <taxon>Dikarya</taxon>
        <taxon>Ascomycota</taxon>
        <taxon>Pezizomycotina</taxon>
        <taxon>Sordariomycetes</taxon>
        <taxon>Hypocreomycetidae</taxon>
        <taxon>Glomerellales</taxon>
        <taxon>Glomerellaceae</taxon>
        <taxon>Colletotrichum</taxon>
        <taxon>Colletotrichum graminicola species complex</taxon>
    </lineage>
</organism>
<feature type="compositionally biased region" description="Basic and acidic residues" evidence="1">
    <location>
        <begin position="54"/>
        <end position="64"/>
    </location>
</feature>
<dbReference type="EMBL" id="JMSE01001474">
    <property type="protein sequence ID" value="KDN60772.1"/>
    <property type="molecule type" value="Genomic_DNA"/>
</dbReference>
<dbReference type="Proteomes" id="UP000027238">
    <property type="component" value="Unassembled WGS sequence"/>
</dbReference>
<evidence type="ECO:0000313" key="2">
    <source>
        <dbReference type="EMBL" id="KDN60772.1"/>
    </source>
</evidence>
<feature type="compositionally biased region" description="Polar residues" evidence="1">
    <location>
        <begin position="149"/>
        <end position="167"/>
    </location>
</feature>
<name>A0A066WVU0_COLSU</name>
<evidence type="ECO:0000256" key="1">
    <source>
        <dbReference type="SAM" id="MobiDB-lite"/>
    </source>
</evidence>
<accession>A0A066WVU0</accession>